<evidence type="ECO:0000313" key="13">
    <source>
        <dbReference type="Proteomes" id="UP001152797"/>
    </source>
</evidence>
<keyword evidence="6" id="KW-0326">Glycosidase</keyword>
<dbReference type="EMBL" id="CAMXCT020000309">
    <property type="protein sequence ID" value="CAL1130333.1"/>
    <property type="molecule type" value="Genomic_DNA"/>
</dbReference>
<protein>
    <submittedName>
        <fullName evidence="12">Exoglucanase 3 (1,4-beta-cellobiohydrolase 3 ) (Exocellobiohydrolase 3)</fullName>
    </submittedName>
</protein>
<sequence>EFPCGPAQKQLDQIWASRISLAFLTALLSLLVASFIGTVADAAESSEGVLDEPALMSTANLFRLAQRRLSAGSNPFEGKLFYVNPSYRRSLESSIATAGEVKGTLESMRDIPSAYWLDNKGNSAERKNFCCERIPDSKKVKQLRKITGSTTDSMEGILEDALSKPVPELVVFIVYDLPNRDCHAKASNGEICCKYKADGRCDYTDVSDGQCSAGLKEYKEEYIDQIAAVLAKYSGRVPIVLVIEPDSLPNLSTNQGDPRCGNSATKSAYKGGVSYAVKALKAADPYAAIYLDAGHGGWLGWKNNMKDFVRMIRSLDVTDHIRGFASNVAGYQHLGKACGTYDYCLGGQHNYDECCADPCGLISKWNPSQNELNYALHLREAMSKGINGFVPHMIIDTGRNGASGMRSECKNWCNIRNAGVGHVASTATDVPDVVDAYFWLKTPGESDGCTETLPDGGTCPRFDEDCASQDSIGSHYGEPRAPEAGQWFDYQVKQLAQFANLQFEESTTTTEPGETTTAEDTTTGSTDGSTTEVSTTSGNPIPSTGNPFADKAFYVNPSYKESLSTSIATADGEILANLQAMMDVPSAYWLDRKTKITGSTTDSMEGILEDALNKPVPELVVFIVYDLPNRDCHAKASNGEICCKYKADGRCDYTDVSDGQCSAGLKEYKEEYIDQIAAVLAKYSGRVPIVLVIEPDSLPNLSTNQGDPRCGNSATKSAYKGGVSYAVKALKAADPYAAIYLDAGHGGWLGYQHLGKACGTYDYCLGGQHNYDECCADPCGLISKWNPSQNELNYALHLREAMSKGINGFVPHMIIDTGRNGASGMRSECKNWCNIRNAGVGHVASTATDVPDVVDAYFWLKTPGESDGCTETLPDGGTCPRFDEDCASQDSIGSHYGEPRAPEAGQWFDYQVKQLAQFANLQFEESTTTTEPGETTTAEDTTTGSTDGSTTEVSTTSGNPIPSTGNPFADKAFYVNPSYKESLSTSIATADGEILANLQAMMDVPSAYWLDRKTKITGSTTDSMEGILEDALNKPVPELVVFIVYDLPNRDCHAKASNGEICCKYKADGRCDYTDVSDGQCSAGLKEYKEEYIDQIAAVLAKYSGRVPIVLVIEPDSLPNLSTNQGDPRCGNSATKSAYKGGVSYAVKALKAADPYAAIYLDAGHGGWLGYQHLGKACGTYDYCLGGQHNYDECCADPCGLISKWNPSQNELNYALHLREAMSKGINGFVPHMIIDTGRNGVAGMRSECKNWCNIRDAGVGHVASTATDVPDVVDAYFWLKTPGESDGCTETLPDGGTCPRFDEDCASQDSIGSHYGEPRAPEAGQWFDYQVKQLAQFAKLS</sequence>
<feature type="active site" description="Proton donor" evidence="8">
    <location>
        <position position="696"/>
    </location>
</feature>
<organism evidence="11">
    <name type="scientific">Cladocopium goreaui</name>
    <dbReference type="NCBI Taxonomy" id="2562237"/>
    <lineage>
        <taxon>Eukaryota</taxon>
        <taxon>Sar</taxon>
        <taxon>Alveolata</taxon>
        <taxon>Dinophyceae</taxon>
        <taxon>Suessiales</taxon>
        <taxon>Symbiodiniaceae</taxon>
        <taxon>Cladocopium</taxon>
    </lineage>
</organism>
<feature type="region of interest" description="Disordered" evidence="9">
    <location>
        <begin position="924"/>
        <end position="967"/>
    </location>
</feature>
<evidence type="ECO:0000313" key="11">
    <source>
        <dbReference type="EMBL" id="CAI3976958.1"/>
    </source>
</evidence>
<feature type="active site" description="Proton donor" evidence="8">
    <location>
        <position position="1116"/>
    </location>
</feature>
<evidence type="ECO:0000256" key="8">
    <source>
        <dbReference type="PROSITE-ProRule" id="PRU10057"/>
    </source>
</evidence>
<evidence type="ECO:0000256" key="1">
    <source>
        <dbReference type="ARBA" id="ARBA00022729"/>
    </source>
</evidence>
<reference evidence="12 13" key="2">
    <citation type="submission" date="2024-05" db="EMBL/GenBank/DDBJ databases">
        <authorList>
            <person name="Chen Y."/>
            <person name="Shah S."/>
            <person name="Dougan E. K."/>
            <person name="Thang M."/>
            <person name="Chan C."/>
        </authorList>
    </citation>
    <scope>NUCLEOTIDE SEQUENCE [LARGE SCALE GENOMIC DNA]</scope>
</reference>
<dbReference type="InterPro" id="IPR016288">
    <property type="entry name" value="Beta_cellobiohydrolase"/>
</dbReference>
<dbReference type="InterPro" id="IPR001524">
    <property type="entry name" value="Glyco_hydro_6_CS"/>
</dbReference>
<evidence type="ECO:0000256" key="10">
    <source>
        <dbReference type="SAM" id="Phobius"/>
    </source>
</evidence>
<dbReference type="GO" id="GO:0030245">
    <property type="term" value="P:cellulose catabolic process"/>
    <property type="evidence" value="ECO:0007669"/>
    <property type="project" value="UniProtKB-KW"/>
</dbReference>
<dbReference type="Pfam" id="PF01341">
    <property type="entry name" value="Glyco_hydro_6"/>
    <property type="match status" value="3"/>
</dbReference>
<name>A0A9P1BR41_9DINO</name>
<evidence type="ECO:0000313" key="12">
    <source>
        <dbReference type="EMBL" id="CAL4764270.1"/>
    </source>
</evidence>
<feature type="non-terminal residue" evidence="11">
    <location>
        <position position="1342"/>
    </location>
</feature>
<dbReference type="Proteomes" id="UP001152797">
    <property type="component" value="Unassembled WGS sequence"/>
</dbReference>
<keyword evidence="5" id="KW-0119">Carbohydrate metabolism</keyword>
<dbReference type="InterPro" id="IPR036434">
    <property type="entry name" value="Beta_cellobiohydrolase_sf"/>
</dbReference>
<keyword evidence="7" id="KW-0624">Polysaccharide degradation</keyword>
<dbReference type="EMBL" id="CAMXCT030000309">
    <property type="protein sequence ID" value="CAL4764270.1"/>
    <property type="molecule type" value="Genomic_DNA"/>
</dbReference>
<keyword evidence="4" id="KW-1015">Disulfide bond</keyword>
<evidence type="ECO:0000256" key="5">
    <source>
        <dbReference type="ARBA" id="ARBA00023277"/>
    </source>
</evidence>
<dbReference type="PANTHER" id="PTHR34876">
    <property type="match status" value="1"/>
</dbReference>
<evidence type="ECO:0000256" key="3">
    <source>
        <dbReference type="ARBA" id="ARBA00023001"/>
    </source>
</evidence>
<feature type="active site" description="Proton donor" evidence="8">
    <location>
        <position position="246"/>
    </location>
</feature>
<evidence type="ECO:0000256" key="6">
    <source>
        <dbReference type="ARBA" id="ARBA00023295"/>
    </source>
</evidence>
<evidence type="ECO:0000256" key="2">
    <source>
        <dbReference type="ARBA" id="ARBA00022801"/>
    </source>
</evidence>
<accession>A0A9P1BR41</accession>
<keyword evidence="1" id="KW-0732">Signal</keyword>
<dbReference type="EMBL" id="CAMXCT010000309">
    <property type="protein sequence ID" value="CAI3976958.1"/>
    <property type="molecule type" value="Genomic_DNA"/>
</dbReference>
<dbReference type="PANTHER" id="PTHR34876:SF4">
    <property type="entry name" value="1,4-BETA-D-GLUCAN CELLOBIOHYDROLASE C-RELATED"/>
    <property type="match status" value="1"/>
</dbReference>
<keyword evidence="10" id="KW-0472">Membrane</keyword>
<evidence type="ECO:0000256" key="9">
    <source>
        <dbReference type="SAM" id="MobiDB-lite"/>
    </source>
</evidence>
<dbReference type="SUPFAM" id="SSF51989">
    <property type="entry name" value="Glycosyl hydrolases family 6, cellulases"/>
    <property type="match status" value="3"/>
</dbReference>
<evidence type="ECO:0000256" key="7">
    <source>
        <dbReference type="ARBA" id="ARBA00023326"/>
    </source>
</evidence>
<reference evidence="11" key="1">
    <citation type="submission" date="2022-10" db="EMBL/GenBank/DDBJ databases">
        <authorList>
            <person name="Chen Y."/>
            <person name="Dougan E. K."/>
            <person name="Chan C."/>
            <person name="Rhodes N."/>
            <person name="Thang M."/>
        </authorList>
    </citation>
    <scope>NUCLEOTIDE SEQUENCE</scope>
</reference>
<feature type="transmembrane region" description="Helical" evidence="10">
    <location>
        <begin position="21"/>
        <end position="40"/>
    </location>
</feature>
<feature type="compositionally biased region" description="Low complexity" evidence="9">
    <location>
        <begin position="504"/>
        <end position="538"/>
    </location>
</feature>
<dbReference type="OrthoDB" id="64893at2759"/>
<dbReference type="PRINTS" id="PR00733">
    <property type="entry name" value="GLHYDRLASE6"/>
</dbReference>
<feature type="compositionally biased region" description="Low complexity" evidence="9">
    <location>
        <begin position="924"/>
        <end position="958"/>
    </location>
</feature>
<feature type="region of interest" description="Disordered" evidence="9">
    <location>
        <begin position="504"/>
        <end position="547"/>
    </location>
</feature>
<keyword evidence="2" id="KW-0378">Hydrolase</keyword>
<evidence type="ECO:0000256" key="4">
    <source>
        <dbReference type="ARBA" id="ARBA00023157"/>
    </source>
</evidence>
<keyword evidence="3" id="KW-0136">Cellulose degradation</keyword>
<comment type="caution">
    <text evidence="11">The sequence shown here is derived from an EMBL/GenBank/DDBJ whole genome shotgun (WGS) entry which is preliminary data.</text>
</comment>
<dbReference type="Gene3D" id="3.20.20.40">
    <property type="entry name" value="1, 4-beta cellobiohydrolase"/>
    <property type="match status" value="3"/>
</dbReference>
<dbReference type="PROSITE" id="PS00656">
    <property type="entry name" value="GLYCOSYL_HYDROL_F6_2"/>
    <property type="match status" value="3"/>
</dbReference>
<dbReference type="GO" id="GO:0004553">
    <property type="term" value="F:hydrolase activity, hydrolyzing O-glycosyl compounds"/>
    <property type="evidence" value="ECO:0007669"/>
    <property type="project" value="InterPro"/>
</dbReference>
<keyword evidence="13" id="KW-1185">Reference proteome</keyword>
<keyword evidence="10" id="KW-0812">Transmembrane</keyword>
<keyword evidence="10" id="KW-1133">Transmembrane helix</keyword>
<gene>
    <name evidence="11" type="ORF">C1SCF055_LOCUS5138</name>
</gene>
<proteinExistence type="predicted"/>